<dbReference type="SUPFAM" id="SSF47598">
    <property type="entry name" value="Ribbon-helix-helix"/>
    <property type="match status" value="1"/>
</dbReference>
<accession>A0ABW6PKK0</accession>
<dbReference type="EMBL" id="JBIAMX010000004">
    <property type="protein sequence ID" value="MFF0542912.1"/>
    <property type="molecule type" value="Genomic_DNA"/>
</dbReference>
<evidence type="ECO:0008006" key="3">
    <source>
        <dbReference type="Google" id="ProtNLM"/>
    </source>
</evidence>
<sequence>MATLRVHLPDDLLEQLRAAATSEGLTVDAALVQAAEGWLTAHAHRSADRARLRRALDDDPALRALLGDD</sequence>
<dbReference type="InterPro" id="IPR010985">
    <property type="entry name" value="Ribbon_hlx_hlx"/>
</dbReference>
<dbReference type="RefSeq" id="WP_043656843.1">
    <property type="nucleotide sequence ID" value="NZ_JBIAMX010000004.1"/>
</dbReference>
<dbReference type="Proteomes" id="UP001601444">
    <property type="component" value="Unassembled WGS sequence"/>
</dbReference>
<evidence type="ECO:0000313" key="1">
    <source>
        <dbReference type="EMBL" id="MFF0542912.1"/>
    </source>
</evidence>
<keyword evidence="2" id="KW-1185">Reference proteome</keyword>
<name>A0ABW6PKK0_9NOCA</name>
<organism evidence="1 2">
    <name type="scientific">Nocardia thailandica</name>
    <dbReference type="NCBI Taxonomy" id="257275"/>
    <lineage>
        <taxon>Bacteria</taxon>
        <taxon>Bacillati</taxon>
        <taxon>Actinomycetota</taxon>
        <taxon>Actinomycetes</taxon>
        <taxon>Mycobacteriales</taxon>
        <taxon>Nocardiaceae</taxon>
        <taxon>Nocardia</taxon>
    </lineage>
</organism>
<evidence type="ECO:0000313" key="2">
    <source>
        <dbReference type="Proteomes" id="UP001601444"/>
    </source>
</evidence>
<comment type="caution">
    <text evidence="1">The sequence shown here is derived from an EMBL/GenBank/DDBJ whole genome shotgun (WGS) entry which is preliminary data.</text>
</comment>
<reference evidence="1 2" key="1">
    <citation type="submission" date="2024-10" db="EMBL/GenBank/DDBJ databases">
        <title>The Natural Products Discovery Center: Release of the First 8490 Sequenced Strains for Exploring Actinobacteria Biosynthetic Diversity.</title>
        <authorList>
            <person name="Kalkreuter E."/>
            <person name="Kautsar S.A."/>
            <person name="Yang D."/>
            <person name="Bader C.D."/>
            <person name="Teijaro C.N."/>
            <person name="Fluegel L."/>
            <person name="Davis C.M."/>
            <person name="Simpson J.R."/>
            <person name="Lauterbach L."/>
            <person name="Steele A.D."/>
            <person name="Gui C."/>
            <person name="Meng S."/>
            <person name="Li G."/>
            <person name="Viehrig K."/>
            <person name="Ye F."/>
            <person name="Su P."/>
            <person name="Kiefer A.F."/>
            <person name="Nichols A."/>
            <person name="Cepeda A.J."/>
            <person name="Yan W."/>
            <person name="Fan B."/>
            <person name="Jiang Y."/>
            <person name="Adhikari A."/>
            <person name="Zheng C.-J."/>
            <person name="Schuster L."/>
            <person name="Cowan T.M."/>
            <person name="Smanski M.J."/>
            <person name="Chevrette M.G."/>
            <person name="De Carvalho L.P.S."/>
            <person name="Shen B."/>
        </authorList>
    </citation>
    <scope>NUCLEOTIDE SEQUENCE [LARGE SCALE GENOMIC DNA]</scope>
    <source>
        <strain evidence="1 2">NPDC004045</strain>
    </source>
</reference>
<protein>
    <recommendedName>
        <fullName evidence="3">CopG family transcriptional regulator</fullName>
    </recommendedName>
</protein>
<gene>
    <name evidence="1" type="ORF">ACFYTF_08740</name>
</gene>
<proteinExistence type="predicted"/>